<feature type="region of interest" description="Disordered" evidence="1">
    <location>
        <begin position="1"/>
        <end position="22"/>
    </location>
</feature>
<proteinExistence type="predicted"/>
<feature type="compositionally biased region" description="Polar residues" evidence="1">
    <location>
        <begin position="1"/>
        <end position="13"/>
    </location>
</feature>
<evidence type="ECO:0000313" key="2">
    <source>
        <dbReference type="EMBL" id="GAA2470101.1"/>
    </source>
</evidence>
<comment type="caution">
    <text evidence="2">The sequence shown here is derived from an EMBL/GenBank/DDBJ whole genome shotgun (WGS) entry which is preliminary data.</text>
</comment>
<feature type="compositionally biased region" description="Polar residues" evidence="1">
    <location>
        <begin position="93"/>
        <end position="102"/>
    </location>
</feature>
<sequence>MTDGTKVTASSLRSAAGVGTDLKQSVQTGVQELNAVQESVPGHTRGFAFAAALSTVHASWKNRLGDVRDECGAVARALRSSADNYEENEEQTKSSFTPSSTGRPAVASPFG</sequence>
<dbReference type="EMBL" id="BAAATA010000001">
    <property type="protein sequence ID" value="GAA2470101.1"/>
    <property type="molecule type" value="Genomic_DNA"/>
</dbReference>
<evidence type="ECO:0000313" key="3">
    <source>
        <dbReference type="Proteomes" id="UP001501358"/>
    </source>
</evidence>
<dbReference type="Gene3D" id="1.10.287.1060">
    <property type="entry name" value="ESAT-6-like"/>
    <property type="match status" value="1"/>
</dbReference>
<dbReference type="InterPro" id="IPR010310">
    <property type="entry name" value="T7SS_ESAT-6-like"/>
</dbReference>
<dbReference type="SUPFAM" id="SSF140453">
    <property type="entry name" value="EsxAB dimer-like"/>
    <property type="match status" value="1"/>
</dbReference>
<protein>
    <recommendedName>
        <fullName evidence="4">ESX-1 secretion-associated protein</fullName>
    </recommendedName>
</protein>
<organism evidence="2 3">
    <name type="scientific">Streptomyces thermolineatus</name>
    <dbReference type="NCBI Taxonomy" id="44033"/>
    <lineage>
        <taxon>Bacteria</taxon>
        <taxon>Bacillati</taxon>
        <taxon>Actinomycetota</taxon>
        <taxon>Actinomycetes</taxon>
        <taxon>Kitasatosporales</taxon>
        <taxon>Streptomycetaceae</taxon>
        <taxon>Streptomyces</taxon>
    </lineage>
</organism>
<keyword evidence="3" id="KW-1185">Reference proteome</keyword>
<evidence type="ECO:0000256" key="1">
    <source>
        <dbReference type="SAM" id="MobiDB-lite"/>
    </source>
</evidence>
<accession>A0ABN3KRK1</accession>
<dbReference type="Proteomes" id="UP001501358">
    <property type="component" value="Unassembled WGS sequence"/>
</dbReference>
<name>A0ABN3KRK1_9ACTN</name>
<reference evidence="2 3" key="1">
    <citation type="journal article" date="2019" name="Int. J. Syst. Evol. Microbiol.">
        <title>The Global Catalogue of Microorganisms (GCM) 10K type strain sequencing project: providing services to taxonomists for standard genome sequencing and annotation.</title>
        <authorList>
            <consortium name="The Broad Institute Genomics Platform"/>
            <consortium name="The Broad Institute Genome Sequencing Center for Infectious Disease"/>
            <person name="Wu L."/>
            <person name="Ma J."/>
        </authorList>
    </citation>
    <scope>NUCLEOTIDE SEQUENCE [LARGE SCALE GENOMIC DNA]</scope>
    <source>
        <strain evidence="2 3">JCM 6307</strain>
    </source>
</reference>
<dbReference type="Pfam" id="PF06013">
    <property type="entry name" value="WXG100"/>
    <property type="match status" value="1"/>
</dbReference>
<dbReference type="InterPro" id="IPR036689">
    <property type="entry name" value="ESAT-6-like_sf"/>
</dbReference>
<evidence type="ECO:0008006" key="4">
    <source>
        <dbReference type="Google" id="ProtNLM"/>
    </source>
</evidence>
<feature type="region of interest" description="Disordered" evidence="1">
    <location>
        <begin position="81"/>
        <end position="111"/>
    </location>
</feature>
<gene>
    <name evidence="2" type="ORF">GCM10010406_02020</name>
</gene>
<dbReference type="RefSeq" id="WP_344381172.1">
    <property type="nucleotide sequence ID" value="NZ_BAAATA010000001.1"/>
</dbReference>